<dbReference type="InterPro" id="IPR006439">
    <property type="entry name" value="HAD-SF_hydro_IA"/>
</dbReference>
<reference evidence="1 2" key="1">
    <citation type="submission" date="2013-09" db="EMBL/GenBank/DDBJ databases">
        <authorList>
            <person name="Durkin A.S."/>
            <person name="Haft D.R."/>
            <person name="McCorrison J."/>
            <person name="Torralba M."/>
            <person name="Gillis M."/>
            <person name="Haft D.H."/>
            <person name="Methe B."/>
            <person name="Sutton G."/>
            <person name="Nelson K.E."/>
        </authorList>
    </citation>
    <scope>NUCLEOTIDE SEQUENCE [LARGE SCALE GENOMIC DNA]</scope>
    <source>
        <strain evidence="1 2">BV3C16-1</strain>
    </source>
</reference>
<keyword evidence="2" id="KW-1185">Reference proteome</keyword>
<gene>
    <name evidence="1" type="ORF">HMPREF1250_0125</name>
</gene>
<dbReference type="EMBL" id="AWXA01000002">
    <property type="protein sequence ID" value="ERT62725.1"/>
    <property type="molecule type" value="Genomic_DNA"/>
</dbReference>
<dbReference type="InterPro" id="IPR023198">
    <property type="entry name" value="PGP-like_dom2"/>
</dbReference>
<dbReference type="AlphaFoldDB" id="U7UTS9"/>
<dbReference type="OrthoDB" id="9797743at2"/>
<dbReference type="PATRIC" id="fig|1111454.3.peg.12"/>
<evidence type="ECO:0000313" key="2">
    <source>
        <dbReference type="Proteomes" id="UP000017090"/>
    </source>
</evidence>
<dbReference type="InterPro" id="IPR036412">
    <property type="entry name" value="HAD-like_sf"/>
</dbReference>
<dbReference type="Pfam" id="PF13419">
    <property type="entry name" value="HAD_2"/>
    <property type="match status" value="1"/>
</dbReference>
<dbReference type="eggNOG" id="COG0637">
    <property type="taxonomic scope" value="Bacteria"/>
</dbReference>
<dbReference type="InterPro" id="IPR041492">
    <property type="entry name" value="HAD_2"/>
</dbReference>
<dbReference type="SFLD" id="SFLDG01129">
    <property type="entry name" value="C1.5:_HAD__Beta-PGM__Phosphata"/>
    <property type="match status" value="1"/>
</dbReference>
<proteinExistence type="predicted"/>
<dbReference type="SFLD" id="SFLDS00003">
    <property type="entry name" value="Haloacid_Dehalogenase"/>
    <property type="match status" value="1"/>
</dbReference>
<dbReference type="PANTHER" id="PTHR18901">
    <property type="entry name" value="2-DEOXYGLUCOSE-6-PHOSPHATE PHOSPHATASE 2"/>
    <property type="match status" value="1"/>
</dbReference>
<dbReference type="PANTHER" id="PTHR18901:SF38">
    <property type="entry name" value="PSEUDOURIDINE-5'-PHOSPHATASE"/>
    <property type="match status" value="1"/>
</dbReference>
<dbReference type="RefSeq" id="WP_023052551.1">
    <property type="nucleotide sequence ID" value="NZ_AWXA01000002.1"/>
</dbReference>
<dbReference type="SUPFAM" id="SSF56784">
    <property type="entry name" value="HAD-like"/>
    <property type="match status" value="1"/>
</dbReference>
<dbReference type="Gene3D" id="1.10.150.240">
    <property type="entry name" value="Putative phosphatase, domain 2"/>
    <property type="match status" value="1"/>
</dbReference>
<dbReference type="InterPro" id="IPR023214">
    <property type="entry name" value="HAD_sf"/>
</dbReference>
<dbReference type="STRING" id="1111454.HMPREF1250_0125"/>
<dbReference type="GO" id="GO:0016787">
    <property type="term" value="F:hydrolase activity"/>
    <property type="evidence" value="ECO:0007669"/>
    <property type="project" value="UniProtKB-KW"/>
</dbReference>
<comment type="caution">
    <text evidence="1">The sequence shown here is derived from an EMBL/GenBank/DDBJ whole genome shotgun (WGS) entry which is preliminary data.</text>
</comment>
<keyword evidence="1" id="KW-0378">Hydrolase</keyword>
<accession>U7UTS9</accession>
<organism evidence="1 2">
    <name type="scientific">Megasphaera vaginalis</name>
    <name type="common">ex Srinivasan et al. 2021</name>
    <dbReference type="NCBI Taxonomy" id="1111454"/>
    <lineage>
        <taxon>Bacteria</taxon>
        <taxon>Bacillati</taxon>
        <taxon>Bacillota</taxon>
        <taxon>Negativicutes</taxon>
        <taxon>Veillonellales</taxon>
        <taxon>Veillonellaceae</taxon>
        <taxon>Megasphaera</taxon>
    </lineage>
</organism>
<name>U7UTS9_9FIRM</name>
<protein>
    <submittedName>
        <fullName evidence="1">HAD hydrolase, family IA, variant 3</fullName>
    </submittedName>
</protein>
<dbReference type="Gene3D" id="3.40.50.1000">
    <property type="entry name" value="HAD superfamily/HAD-like"/>
    <property type="match status" value="1"/>
</dbReference>
<dbReference type="Proteomes" id="UP000017090">
    <property type="component" value="Unassembled WGS sequence"/>
</dbReference>
<evidence type="ECO:0000313" key="1">
    <source>
        <dbReference type="EMBL" id="ERT62725.1"/>
    </source>
</evidence>
<dbReference type="NCBIfam" id="TIGR01509">
    <property type="entry name" value="HAD-SF-IA-v3"/>
    <property type="match status" value="1"/>
</dbReference>
<sequence length="219" mass="24195">MKKEIKLFIFDMDGLMFDTEPISAQCWQAAAAQFGYDVPDEAFFAVLGMNQITAGDVFRRFLGSDFPYETVRRVKLAYQERYYQEHDIPVKAGLEQCLDYARQKKIACAVASSSPLVQIRYLLKKTGLLPYFTLLQSGEEIAHGKPAPDIFLTACRHLSVAPSQAVVFEDSAIGLQAAHAADIAAVWVPDLGTVPAAVAATAWRQCRTLAEVPNFLTAE</sequence>